<sequence length="115" mass="12668">MHNTPVLDFQPVVWSGEETIAIEYRYKIMSVDQQYALGHVILVYFSCAQKTLPKNLSLASDSPKPCIRQYQQGTMVDCDGGRVRAAAAGGSNSALPDSFHGSVWVHVRAENVENV</sequence>
<gene>
    <name evidence="1" type="ORF">PoB_001716000</name>
</gene>
<dbReference type="AlphaFoldDB" id="A0AAV3Z7W4"/>
<evidence type="ECO:0000313" key="2">
    <source>
        <dbReference type="Proteomes" id="UP000735302"/>
    </source>
</evidence>
<dbReference type="Proteomes" id="UP000735302">
    <property type="component" value="Unassembled WGS sequence"/>
</dbReference>
<name>A0AAV3Z7W4_9GAST</name>
<comment type="caution">
    <text evidence="1">The sequence shown here is derived from an EMBL/GenBank/DDBJ whole genome shotgun (WGS) entry which is preliminary data.</text>
</comment>
<accession>A0AAV3Z7W4</accession>
<reference evidence="1 2" key="1">
    <citation type="journal article" date="2021" name="Elife">
        <title>Chloroplast acquisition without the gene transfer in kleptoplastic sea slugs, Plakobranchus ocellatus.</title>
        <authorList>
            <person name="Maeda T."/>
            <person name="Takahashi S."/>
            <person name="Yoshida T."/>
            <person name="Shimamura S."/>
            <person name="Takaki Y."/>
            <person name="Nagai Y."/>
            <person name="Toyoda A."/>
            <person name="Suzuki Y."/>
            <person name="Arimoto A."/>
            <person name="Ishii H."/>
            <person name="Satoh N."/>
            <person name="Nishiyama T."/>
            <person name="Hasebe M."/>
            <person name="Maruyama T."/>
            <person name="Minagawa J."/>
            <person name="Obokata J."/>
            <person name="Shigenobu S."/>
        </authorList>
    </citation>
    <scope>NUCLEOTIDE SEQUENCE [LARGE SCALE GENOMIC DNA]</scope>
</reference>
<keyword evidence="2" id="KW-1185">Reference proteome</keyword>
<protein>
    <submittedName>
        <fullName evidence="1">Uncharacterized protein</fullName>
    </submittedName>
</protein>
<dbReference type="EMBL" id="BLXT01002056">
    <property type="protein sequence ID" value="GFN90654.1"/>
    <property type="molecule type" value="Genomic_DNA"/>
</dbReference>
<organism evidence="1 2">
    <name type="scientific">Plakobranchus ocellatus</name>
    <dbReference type="NCBI Taxonomy" id="259542"/>
    <lineage>
        <taxon>Eukaryota</taxon>
        <taxon>Metazoa</taxon>
        <taxon>Spiralia</taxon>
        <taxon>Lophotrochozoa</taxon>
        <taxon>Mollusca</taxon>
        <taxon>Gastropoda</taxon>
        <taxon>Heterobranchia</taxon>
        <taxon>Euthyneura</taxon>
        <taxon>Panpulmonata</taxon>
        <taxon>Sacoglossa</taxon>
        <taxon>Placobranchoidea</taxon>
        <taxon>Plakobranchidae</taxon>
        <taxon>Plakobranchus</taxon>
    </lineage>
</organism>
<proteinExistence type="predicted"/>
<evidence type="ECO:0000313" key="1">
    <source>
        <dbReference type="EMBL" id="GFN90654.1"/>
    </source>
</evidence>